<protein>
    <submittedName>
        <fullName evidence="4">Response regulator</fullName>
    </submittedName>
</protein>
<gene>
    <name evidence="4" type="ORF">KQ929_18160</name>
</gene>
<accession>A0ABX8K0G2</accession>
<evidence type="ECO:0000256" key="2">
    <source>
        <dbReference type="PROSITE-ProRule" id="PRU00169"/>
    </source>
</evidence>
<sequence length="122" mass="13206">MPQHIAIIDDERSVRSGLSNLLQSEGYATETFDSAEGFLSHPTILAEIALVVADIRLRGMTGIEMVEKLQLLASVPPPVILISGHADDNMQRYAMHSGAVAFLPKPINIDVLLAHIAHALQT</sequence>
<dbReference type="SMART" id="SM00448">
    <property type="entry name" value="REC"/>
    <property type="match status" value="1"/>
</dbReference>
<dbReference type="PANTHER" id="PTHR44591:SF25">
    <property type="entry name" value="CHEMOTAXIS TWO-COMPONENT RESPONSE REGULATOR"/>
    <property type="match status" value="1"/>
</dbReference>
<organism evidence="4 5">
    <name type="scientific">Leclercia pneumoniae</name>
    <dbReference type="NCBI Taxonomy" id="2815358"/>
    <lineage>
        <taxon>Bacteria</taxon>
        <taxon>Pseudomonadati</taxon>
        <taxon>Pseudomonadota</taxon>
        <taxon>Gammaproteobacteria</taxon>
        <taxon>Enterobacterales</taxon>
        <taxon>Enterobacteriaceae</taxon>
        <taxon>Leclercia</taxon>
    </lineage>
</organism>
<dbReference type="Proteomes" id="UP000683497">
    <property type="component" value="Chromosome"/>
</dbReference>
<evidence type="ECO:0000256" key="1">
    <source>
        <dbReference type="ARBA" id="ARBA00022553"/>
    </source>
</evidence>
<keyword evidence="5" id="KW-1185">Reference proteome</keyword>
<dbReference type="InterPro" id="IPR050595">
    <property type="entry name" value="Bact_response_regulator"/>
</dbReference>
<dbReference type="Gene3D" id="3.40.50.2300">
    <property type="match status" value="1"/>
</dbReference>
<dbReference type="SUPFAM" id="SSF52172">
    <property type="entry name" value="CheY-like"/>
    <property type="match status" value="1"/>
</dbReference>
<dbReference type="Pfam" id="PF00072">
    <property type="entry name" value="Response_reg"/>
    <property type="match status" value="1"/>
</dbReference>
<keyword evidence="1 2" id="KW-0597">Phosphoprotein</keyword>
<dbReference type="PROSITE" id="PS50110">
    <property type="entry name" value="RESPONSE_REGULATORY"/>
    <property type="match status" value="1"/>
</dbReference>
<feature type="modified residue" description="4-aspartylphosphate" evidence="2">
    <location>
        <position position="54"/>
    </location>
</feature>
<evidence type="ECO:0000313" key="5">
    <source>
        <dbReference type="Proteomes" id="UP000683497"/>
    </source>
</evidence>
<evidence type="ECO:0000259" key="3">
    <source>
        <dbReference type="PROSITE" id="PS50110"/>
    </source>
</evidence>
<dbReference type="InterPro" id="IPR001789">
    <property type="entry name" value="Sig_transdc_resp-reg_receiver"/>
</dbReference>
<dbReference type="EMBL" id="CP076838">
    <property type="protein sequence ID" value="QWW79132.1"/>
    <property type="molecule type" value="Genomic_DNA"/>
</dbReference>
<proteinExistence type="predicted"/>
<dbReference type="InterPro" id="IPR011006">
    <property type="entry name" value="CheY-like_superfamily"/>
</dbReference>
<evidence type="ECO:0000313" key="4">
    <source>
        <dbReference type="EMBL" id="QWW79132.1"/>
    </source>
</evidence>
<reference evidence="4 5" key="1">
    <citation type="submission" date="2021-06" db="EMBL/GenBank/DDBJ databases">
        <title>Leclercia pneumoniae sp. nov.</title>
        <authorList>
            <person name="Hoenemann M."/>
            <person name="Viehweger A."/>
            <person name="Dietze N."/>
        </authorList>
    </citation>
    <scope>NUCLEOTIDE SEQUENCE [LARGE SCALE GENOMIC DNA]</scope>
    <source>
        <strain evidence="5">49125</strain>
    </source>
</reference>
<dbReference type="PANTHER" id="PTHR44591">
    <property type="entry name" value="STRESS RESPONSE REGULATOR PROTEIN 1"/>
    <property type="match status" value="1"/>
</dbReference>
<dbReference type="RefSeq" id="WP_207292900.1">
    <property type="nucleotide sequence ID" value="NZ_CP071383.1"/>
</dbReference>
<name>A0ABX8K0G2_9ENTR</name>
<feature type="domain" description="Response regulatory" evidence="3">
    <location>
        <begin position="4"/>
        <end position="120"/>
    </location>
</feature>